<evidence type="ECO:0000313" key="2">
    <source>
        <dbReference type="EMBL" id="KAJ8876542.1"/>
    </source>
</evidence>
<organism evidence="2 3">
    <name type="scientific">Dryococelus australis</name>
    <dbReference type="NCBI Taxonomy" id="614101"/>
    <lineage>
        <taxon>Eukaryota</taxon>
        <taxon>Metazoa</taxon>
        <taxon>Ecdysozoa</taxon>
        <taxon>Arthropoda</taxon>
        <taxon>Hexapoda</taxon>
        <taxon>Insecta</taxon>
        <taxon>Pterygota</taxon>
        <taxon>Neoptera</taxon>
        <taxon>Polyneoptera</taxon>
        <taxon>Phasmatodea</taxon>
        <taxon>Verophasmatodea</taxon>
        <taxon>Anareolatae</taxon>
        <taxon>Phasmatidae</taxon>
        <taxon>Eurycanthinae</taxon>
        <taxon>Dryococelus</taxon>
    </lineage>
</organism>
<gene>
    <name evidence="2" type="ORF">PR048_020987</name>
</gene>
<evidence type="ECO:0000313" key="3">
    <source>
        <dbReference type="Proteomes" id="UP001159363"/>
    </source>
</evidence>
<feature type="transmembrane region" description="Helical" evidence="1">
    <location>
        <begin position="59"/>
        <end position="84"/>
    </location>
</feature>
<reference evidence="2 3" key="1">
    <citation type="submission" date="2023-02" db="EMBL/GenBank/DDBJ databases">
        <title>LHISI_Scaffold_Assembly.</title>
        <authorList>
            <person name="Stuart O.P."/>
            <person name="Cleave R."/>
            <person name="Magrath M.J.L."/>
            <person name="Mikheyev A.S."/>
        </authorList>
    </citation>
    <scope>NUCLEOTIDE SEQUENCE [LARGE SCALE GENOMIC DNA]</scope>
    <source>
        <strain evidence="2">Daus_M_001</strain>
        <tissue evidence="2">Leg muscle</tissue>
    </source>
</reference>
<keyword evidence="1" id="KW-0812">Transmembrane</keyword>
<evidence type="ECO:0008006" key="4">
    <source>
        <dbReference type="Google" id="ProtNLM"/>
    </source>
</evidence>
<proteinExistence type="predicted"/>
<name>A0ABQ9GWY7_9NEOP</name>
<evidence type="ECO:0000256" key="1">
    <source>
        <dbReference type="SAM" id="Phobius"/>
    </source>
</evidence>
<sequence length="101" mass="12311">MAFRYHYGDIIVMGDFNIDFQCESIERRKLLNVFTSYNLAPCSLVRNTPYFTFRYQLPVLLIMILFMLVLMTNILKYAMLWLIIRIIRYYMRNSYSLMQRP</sequence>
<dbReference type="EMBL" id="JARBHB010000008">
    <property type="protein sequence ID" value="KAJ8876542.1"/>
    <property type="molecule type" value="Genomic_DNA"/>
</dbReference>
<dbReference type="Proteomes" id="UP001159363">
    <property type="component" value="Chromosome 7"/>
</dbReference>
<keyword evidence="1" id="KW-0472">Membrane</keyword>
<keyword evidence="3" id="KW-1185">Reference proteome</keyword>
<keyword evidence="1" id="KW-1133">Transmembrane helix</keyword>
<accession>A0ABQ9GWY7</accession>
<comment type="caution">
    <text evidence="2">The sequence shown here is derived from an EMBL/GenBank/DDBJ whole genome shotgun (WGS) entry which is preliminary data.</text>
</comment>
<protein>
    <recommendedName>
        <fullName evidence="4">Endonuclease/exonuclease/phosphatase domain-containing protein</fullName>
    </recommendedName>
</protein>